<feature type="binding site" evidence="9">
    <location>
        <position position="142"/>
    </location>
    <ligand>
        <name>substrate</name>
    </ligand>
</feature>
<proteinExistence type="inferred from homology"/>
<evidence type="ECO:0000256" key="2">
    <source>
        <dbReference type="ARBA" id="ARBA00022490"/>
    </source>
</evidence>
<evidence type="ECO:0000256" key="5">
    <source>
        <dbReference type="ARBA" id="ARBA00023277"/>
    </source>
</evidence>
<reference evidence="12 13" key="1">
    <citation type="submission" date="2014-11" db="EMBL/GenBank/DDBJ databases">
        <title>Genomics and ecophysiology of heterotrophic nitrogen fixing bacteria isolated from estuarine surface water.</title>
        <authorList>
            <person name="Bentzon-Tilia M."/>
            <person name="Severin I."/>
            <person name="Hansen L.H."/>
            <person name="Riemann L."/>
        </authorList>
    </citation>
    <scope>NUCLEOTIDE SEQUENCE [LARGE SCALE GENOMIC DNA]</scope>
    <source>
        <strain evidence="12 13">BAL398</strain>
    </source>
</reference>
<feature type="binding site" evidence="11">
    <location>
        <position position="97"/>
    </location>
    <ligand>
        <name>Zn(2+)</name>
        <dbReference type="ChEBI" id="CHEBI:29105"/>
    </ligand>
</feature>
<dbReference type="GO" id="GO:0005975">
    <property type="term" value="P:carbohydrate metabolic process"/>
    <property type="evidence" value="ECO:0007669"/>
    <property type="project" value="InterPro"/>
</dbReference>
<evidence type="ECO:0000313" key="13">
    <source>
        <dbReference type="Proteomes" id="UP000032515"/>
    </source>
</evidence>
<protein>
    <recommendedName>
        <fullName evidence="6 7">D,D-heptose 1,7-bisphosphate phosphatase</fullName>
        <ecNumber evidence="7">3.1.3.-</ecNumber>
    </recommendedName>
</protein>
<comment type="caution">
    <text evidence="12">The sequence shown here is derived from an EMBL/GenBank/DDBJ whole genome shotgun (WGS) entry which is preliminary data.</text>
</comment>
<feature type="binding site" evidence="9">
    <location>
        <begin position="115"/>
        <end position="116"/>
    </location>
    <ligand>
        <name>substrate</name>
    </ligand>
</feature>
<organism evidence="12 13">
    <name type="scientific">Rhodopseudomonas palustris</name>
    <dbReference type="NCBI Taxonomy" id="1076"/>
    <lineage>
        <taxon>Bacteria</taxon>
        <taxon>Pseudomonadati</taxon>
        <taxon>Pseudomonadota</taxon>
        <taxon>Alphaproteobacteria</taxon>
        <taxon>Hyphomicrobiales</taxon>
        <taxon>Nitrobacteraceae</taxon>
        <taxon>Rhodopseudomonas</taxon>
    </lineage>
</organism>
<dbReference type="Gene3D" id="3.40.50.1000">
    <property type="entry name" value="HAD superfamily/HAD-like"/>
    <property type="match status" value="1"/>
</dbReference>
<dbReference type="OrthoDB" id="9814110at2"/>
<keyword evidence="11" id="KW-0862">Zinc</keyword>
<feature type="site" description="Stabilizes the phosphoryl group" evidence="10">
    <location>
        <position position="58"/>
    </location>
</feature>
<dbReference type="NCBIfam" id="TIGR01656">
    <property type="entry name" value="Histidinol-ppas"/>
    <property type="match status" value="1"/>
</dbReference>
<dbReference type="GO" id="GO:0016791">
    <property type="term" value="F:phosphatase activity"/>
    <property type="evidence" value="ECO:0007669"/>
    <property type="project" value="InterPro"/>
</dbReference>
<dbReference type="EMBL" id="JXXE01000866">
    <property type="protein sequence ID" value="KIZ32607.1"/>
    <property type="molecule type" value="Genomic_DNA"/>
</dbReference>
<evidence type="ECO:0000256" key="3">
    <source>
        <dbReference type="ARBA" id="ARBA00022723"/>
    </source>
</evidence>
<evidence type="ECO:0000256" key="4">
    <source>
        <dbReference type="ARBA" id="ARBA00022801"/>
    </source>
</evidence>
<comment type="subcellular location">
    <subcellularLocation>
        <location evidence="1 7">Cytoplasm</location>
    </subcellularLocation>
</comment>
<evidence type="ECO:0000313" key="12">
    <source>
        <dbReference type="EMBL" id="KIZ32607.1"/>
    </source>
</evidence>
<feature type="site" description="Stabilizes the phosphoryl group" evidence="10">
    <location>
        <position position="116"/>
    </location>
</feature>
<dbReference type="RefSeq" id="WP_044419127.1">
    <property type="nucleotide sequence ID" value="NZ_JXXE01000866.1"/>
</dbReference>
<feature type="binding site" evidence="11">
    <location>
        <position position="142"/>
    </location>
    <ligand>
        <name>Mg(2+)</name>
        <dbReference type="ChEBI" id="CHEBI:18420"/>
    </ligand>
</feature>
<evidence type="ECO:0000256" key="9">
    <source>
        <dbReference type="PIRSR" id="PIRSR004682-2"/>
    </source>
</evidence>
<gene>
    <name evidence="12" type="ORF">OO17_29735</name>
</gene>
<comment type="cofactor">
    <cofactor evidence="11">
        <name>Mg(2+)</name>
        <dbReference type="ChEBI" id="CHEBI:18420"/>
    </cofactor>
</comment>
<comment type="similarity">
    <text evidence="7">Belongs to the gmhB family.</text>
</comment>
<keyword evidence="2 7" id="KW-0963">Cytoplasm</keyword>
<dbReference type="InterPro" id="IPR006549">
    <property type="entry name" value="HAD-SF_hydro_IIIA"/>
</dbReference>
<feature type="binding site" evidence="11">
    <location>
        <position position="18"/>
    </location>
    <ligand>
        <name>Mg(2+)</name>
        <dbReference type="ChEBI" id="CHEBI:18420"/>
    </ligand>
</feature>
<dbReference type="GO" id="GO:0005737">
    <property type="term" value="C:cytoplasm"/>
    <property type="evidence" value="ECO:0007669"/>
    <property type="project" value="UniProtKB-SubCell"/>
</dbReference>
<feature type="site" description="Contributes to substrate recognition" evidence="10">
    <location>
        <position position="115"/>
    </location>
</feature>
<feature type="binding site" evidence="11">
    <location>
        <position position="16"/>
    </location>
    <ligand>
        <name>Mg(2+)</name>
        <dbReference type="ChEBI" id="CHEBI:18420"/>
    </ligand>
</feature>
<dbReference type="InterPro" id="IPR006543">
    <property type="entry name" value="Histidinol-phos"/>
</dbReference>
<dbReference type="AlphaFoldDB" id="A0A0D7DYV1"/>
<dbReference type="PIRSF" id="PIRSF004682">
    <property type="entry name" value="GmhB"/>
    <property type="match status" value="1"/>
</dbReference>
<evidence type="ECO:0000256" key="6">
    <source>
        <dbReference type="ARBA" id="ARBA00031828"/>
    </source>
</evidence>
<name>A0A0D7DYV1_RHOPL</name>
<dbReference type="InterPro" id="IPR004446">
    <property type="entry name" value="Heptose_bisP_phosphatase"/>
</dbReference>
<evidence type="ECO:0000256" key="7">
    <source>
        <dbReference type="PIRNR" id="PIRNR004682"/>
    </source>
</evidence>
<feature type="binding site" evidence="11">
    <location>
        <position position="141"/>
    </location>
    <ligand>
        <name>Mg(2+)</name>
        <dbReference type="ChEBI" id="CHEBI:18420"/>
    </ligand>
</feature>
<evidence type="ECO:0000256" key="8">
    <source>
        <dbReference type="PIRSR" id="PIRSR004682-1"/>
    </source>
</evidence>
<dbReference type="PANTHER" id="PTHR42891">
    <property type="entry name" value="D-GLYCERO-BETA-D-MANNO-HEPTOSE-1,7-BISPHOSPHATE 7-PHOSPHATASE"/>
    <property type="match status" value="1"/>
</dbReference>
<keyword evidence="11" id="KW-0460">Magnesium</keyword>
<accession>A0A0D7DYV1</accession>
<evidence type="ECO:0000256" key="10">
    <source>
        <dbReference type="PIRSR" id="PIRSR004682-3"/>
    </source>
</evidence>
<dbReference type="PANTHER" id="PTHR42891:SF1">
    <property type="entry name" value="D-GLYCERO-BETA-D-MANNO-HEPTOSE-1,7-BISPHOSPHATE 7-PHOSPHATASE"/>
    <property type="match status" value="1"/>
</dbReference>
<dbReference type="EC" id="3.1.3.-" evidence="7"/>
<sequence length="181" mass="20018">MSGPDTPQRKPAAFLDRDGVINYDDHYIGTPERIRWMPGAAEAIRRLNQAGYLVFIISNQSGVARGMFSEADVEALHRWMLSELAGQSARIDDVRFCPYHPDATVAAYRRDSEHRKPKPGMILDLLKSWPVALDGSFLIGDKQTDLDAGKAAGVPGYLFEGGNLDDFVARVLADQQGRATR</sequence>
<dbReference type="InterPro" id="IPR023214">
    <property type="entry name" value="HAD_sf"/>
</dbReference>
<feature type="binding site" evidence="9">
    <location>
        <begin position="16"/>
        <end position="18"/>
    </location>
    <ligand>
        <name>substrate</name>
    </ligand>
</feature>
<feature type="binding site" evidence="9">
    <location>
        <begin position="58"/>
        <end position="61"/>
    </location>
    <ligand>
        <name>substrate</name>
    </ligand>
</feature>
<evidence type="ECO:0000256" key="11">
    <source>
        <dbReference type="PIRSR" id="PIRSR004682-4"/>
    </source>
</evidence>
<dbReference type="Pfam" id="PF13242">
    <property type="entry name" value="Hydrolase_like"/>
    <property type="match status" value="1"/>
</dbReference>
<feature type="binding site" evidence="9">
    <location>
        <begin position="24"/>
        <end position="27"/>
    </location>
    <ligand>
        <name>substrate</name>
    </ligand>
</feature>
<dbReference type="InterPro" id="IPR036412">
    <property type="entry name" value="HAD-like_sf"/>
</dbReference>
<dbReference type="SUPFAM" id="SSF56784">
    <property type="entry name" value="HAD-like"/>
    <property type="match status" value="1"/>
</dbReference>
<dbReference type="GO" id="GO:0046872">
    <property type="term" value="F:metal ion binding"/>
    <property type="evidence" value="ECO:0007669"/>
    <property type="project" value="UniProtKB-KW"/>
</dbReference>
<keyword evidence="3 11" id="KW-0479">Metal-binding</keyword>
<dbReference type="CDD" id="cd07503">
    <property type="entry name" value="HAD_HisB-N"/>
    <property type="match status" value="1"/>
</dbReference>
<feature type="active site" description="Nucleophile" evidence="8">
    <location>
        <position position="16"/>
    </location>
</feature>
<dbReference type="PATRIC" id="fig|1076.23.peg.6429"/>
<dbReference type="NCBIfam" id="TIGR01662">
    <property type="entry name" value="HAD-SF-IIIA"/>
    <property type="match status" value="1"/>
</dbReference>
<keyword evidence="5 7" id="KW-0119">Carbohydrate metabolism</keyword>
<feature type="active site" description="Proton donor" evidence="8">
    <location>
        <position position="18"/>
    </location>
</feature>
<comment type="cofactor">
    <cofactor evidence="11">
        <name>Zn(2+)</name>
        <dbReference type="ChEBI" id="CHEBI:29105"/>
    </cofactor>
</comment>
<keyword evidence="4 7" id="KW-0378">Hydrolase</keyword>
<dbReference type="Proteomes" id="UP000032515">
    <property type="component" value="Unassembled WGS sequence"/>
</dbReference>
<evidence type="ECO:0000256" key="1">
    <source>
        <dbReference type="ARBA" id="ARBA00004496"/>
    </source>
</evidence>